<dbReference type="PROSITE" id="PS00198">
    <property type="entry name" value="4FE4S_FER_1"/>
    <property type="match status" value="2"/>
</dbReference>
<proteinExistence type="predicted"/>
<feature type="domain" description="4Fe-4S ferredoxin-type" evidence="8">
    <location>
        <begin position="107"/>
        <end position="136"/>
    </location>
</feature>
<dbReference type="Pfam" id="PF13237">
    <property type="entry name" value="Fer4_10"/>
    <property type="match status" value="1"/>
</dbReference>
<dbReference type="PANTHER" id="PTHR43687">
    <property type="entry name" value="ADENYLYLSULFATE REDUCTASE, BETA SUBUNIT"/>
    <property type="match status" value="1"/>
</dbReference>
<protein>
    <submittedName>
        <fullName evidence="9">4Fe-4S binding protein</fullName>
    </submittedName>
</protein>
<keyword evidence="3" id="KW-0479">Metal-binding</keyword>
<keyword evidence="6" id="KW-0408">Iron</keyword>
<dbReference type="Proteomes" id="UP000605201">
    <property type="component" value="Unassembled WGS sequence"/>
</dbReference>
<sequence length="141" mass="15934">MYSKTLSLRFPKKIVGEPVAVNLVKKFDLSFNILKATIYPRKEGFMVLELSGHRKNFQRGVRYLKSVGIKVESIGQDIKRKEKECFQCGACTAVCPTGALHIIRPDMEVVFDKELCSACEWCVSACPARAMEVKFNKVLLD</sequence>
<dbReference type="SUPFAM" id="SSF55021">
    <property type="entry name" value="ACT-like"/>
    <property type="match status" value="1"/>
</dbReference>
<evidence type="ECO:0000256" key="1">
    <source>
        <dbReference type="ARBA" id="ARBA00022448"/>
    </source>
</evidence>
<keyword evidence="4" id="KW-0677">Repeat</keyword>
<keyword evidence="7" id="KW-0411">Iron-sulfur</keyword>
<evidence type="ECO:0000313" key="10">
    <source>
        <dbReference type="Proteomes" id="UP000605201"/>
    </source>
</evidence>
<evidence type="ECO:0000259" key="8">
    <source>
        <dbReference type="PROSITE" id="PS51379"/>
    </source>
</evidence>
<dbReference type="GO" id="GO:0051539">
    <property type="term" value="F:4 iron, 4 sulfur cluster binding"/>
    <property type="evidence" value="ECO:0007669"/>
    <property type="project" value="UniProtKB-KW"/>
</dbReference>
<evidence type="ECO:0000256" key="4">
    <source>
        <dbReference type="ARBA" id="ARBA00022737"/>
    </source>
</evidence>
<feature type="domain" description="4Fe-4S ferredoxin-type" evidence="8">
    <location>
        <begin position="76"/>
        <end position="105"/>
    </location>
</feature>
<accession>A0A8J6TUR5</accession>
<comment type="caution">
    <text evidence="9">The sequence shown here is derived from an EMBL/GenBank/DDBJ whole genome shotgun (WGS) entry which is preliminary data.</text>
</comment>
<keyword evidence="2" id="KW-0004">4Fe-4S</keyword>
<dbReference type="EMBL" id="JACNIG010000409">
    <property type="protein sequence ID" value="MBC8434285.1"/>
    <property type="molecule type" value="Genomic_DNA"/>
</dbReference>
<evidence type="ECO:0000256" key="5">
    <source>
        <dbReference type="ARBA" id="ARBA00022982"/>
    </source>
</evidence>
<dbReference type="InterPro" id="IPR017900">
    <property type="entry name" value="4Fe4S_Fe_S_CS"/>
</dbReference>
<dbReference type="InterPro" id="IPR017896">
    <property type="entry name" value="4Fe4S_Fe-S-bd"/>
</dbReference>
<evidence type="ECO:0000256" key="2">
    <source>
        <dbReference type="ARBA" id="ARBA00022485"/>
    </source>
</evidence>
<gene>
    <name evidence="9" type="ORF">H8D96_20440</name>
</gene>
<dbReference type="Pfam" id="PF09383">
    <property type="entry name" value="NIL"/>
    <property type="match status" value="1"/>
</dbReference>
<dbReference type="AlphaFoldDB" id="A0A8J6TUR5"/>
<evidence type="ECO:0000256" key="3">
    <source>
        <dbReference type="ARBA" id="ARBA00022723"/>
    </source>
</evidence>
<keyword evidence="5" id="KW-0249">Electron transport</keyword>
<dbReference type="PROSITE" id="PS51379">
    <property type="entry name" value="4FE4S_FER_2"/>
    <property type="match status" value="2"/>
</dbReference>
<evidence type="ECO:0000256" key="7">
    <source>
        <dbReference type="ARBA" id="ARBA00023014"/>
    </source>
</evidence>
<evidence type="ECO:0000256" key="6">
    <source>
        <dbReference type="ARBA" id="ARBA00023004"/>
    </source>
</evidence>
<name>A0A8J6TUR5_9BACT</name>
<dbReference type="Gene3D" id="3.30.70.260">
    <property type="match status" value="1"/>
</dbReference>
<dbReference type="InterPro" id="IPR050572">
    <property type="entry name" value="Fe-S_Ferredoxin"/>
</dbReference>
<reference evidence="9 10" key="1">
    <citation type="submission" date="2020-08" db="EMBL/GenBank/DDBJ databases">
        <title>Bridging the membrane lipid divide: bacteria of the FCB group superphylum have the potential to synthesize archaeal ether lipids.</title>
        <authorList>
            <person name="Villanueva L."/>
            <person name="Von Meijenfeldt F.A.B."/>
            <person name="Westbye A.B."/>
            <person name="Yadav S."/>
            <person name="Hopmans E.C."/>
            <person name="Dutilh B.E."/>
            <person name="Sinninghe Damste J.S."/>
        </authorList>
    </citation>
    <scope>NUCLEOTIDE SEQUENCE [LARGE SCALE GENOMIC DNA]</scope>
    <source>
        <strain evidence="9">NIOZ-UU17</strain>
    </source>
</reference>
<evidence type="ECO:0000313" key="9">
    <source>
        <dbReference type="EMBL" id="MBC8434285.1"/>
    </source>
</evidence>
<keyword evidence="1" id="KW-0813">Transport</keyword>
<dbReference type="InterPro" id="IPR018449">
    <property type="entry name" value="NIL_domain"/>
</dbReference>
<dbReference type="PANTHER" id="PTHR43687:SF6">
    <property type="entry name" value="L-ASPARTATE SEMIALDEHYDE SULFURTRANSFERASE IRON-SULFUR SUBUNIT"/>
    <property type="match status" value="1"/>
</dbReference>
<dbReference type="InterPro" id="IPR045865">
    <property type="entry name" value="ACT-like_dom_sf"/>
</dbReference>
<dbReference type="GO" id="GO:0046872">
    <property type="term" value="F:metal ion binding"/>
    <property type="evidence" value="ECO:0007669"/>
    <property type="project" value="UniProtKB-KW"/>
</dbReference>
<dbReference type="Gene3D" id="3.30.70.20">
    <property type="match status" value="1"/>
</dbReference>
<organism evidence="9 10">
    <name type="scientific">Candidatus Desulfatibia vada</name>
    <dbReference type="NCBI Taxonomy" id="2841696"/>
    <lineage>
        <taxon>Bacteria</taxon>
        <taxon>Pseudomonadati</taxon>
        <taxon>Thermodesulfobacteriota</taxon>
        <taxon>Desulfobacteria</taxon>
        <taxon>Desulfobacterales</taxon>
        <taxon>Desulfobacterales incertae sedis</taxon>
        <taxon>Candidatus Desulfatibia</taxon>
    </lineage>
</organism>
<dbReference type="SMART" id="SM00930">
    <property type="entry name" value="NIL"/>
    <property type="match status" value="1"/>
</dbReference>
<dbReference type="SUPFAM" id="SSF54862">
    <property type="entry name" value="4Fe-4S ferredoxins"/>
    <property type="match status" value="1"/>
</dbReference>